<dbReference type="GO" id="GO:0016645">
    <property type="term" value="F:oxidoreductase activity, acting on the CH-NH group of donors"/>
    <property type="evidence" value="ECO:0007669"/>
    <property type="project" value="InterPro"/>
</dbReference>
<keyword evidence="3" id="KW-1185">Reference proteome</keyword>
<name>I4B4H2_TURPD</name>
<dbReference type="Proteomes" id="UP000006048">
    <property type="component" value="Chromosome"/>
</dbReference>
<dbReference type="STRING" id="869212.Turpa_1531"/>
<evidence type="ECO:0000313" key="2">
    <source>
        <dbReference type="EMBL" id="AFM12179.1"/>
    </source>
</evidence>
<dbReference type="InterPro" id="IPR047785">
    <property type="entry name" value="tRNA_MNMC2"/>
</dbReference>
<dbReference type="NCBIfam" id="NF033855">
    <property type="entry name" value="tRNA_MNMC2"/>
    <property type="match status" value="1"/>
</dbReference>
<organism evidence="2 3">
    <name type="scientific">Turneriella parva (strain ATCC BAA-1111 / DSM 21527 / NCTC 11395 / H)</name>
    <name type="common">Leptospira parva</name>
    <dbReference type="NCBI Taxonomy" id="869212"/>
    <lineage>
        <taxon>Bacteria</taxon>
        <taxon>Pseudomonadati</taxon>
        <taxon>Spirochaetota</taxon>
        <taxon>Spirochaetia</taxon>
        <taxon>Leptospirales</taxon>
        <taxon>Leptospiraceae</taxon>
        <taxon>Turneriella</taxon>
    </lineage>
</organism>
<reference evidence="2 3" key="1">
    <citation type="submission" date="2012-06" db="EMBL/GenBank/DDBJ databases">
        <title>The complete chromosome of genome of Turneriella parva DSM 21527.</title>
        <authorList>
            <consortium name="US DOE Joint Genome Institute (JGI-PGF)"/>
            <person name="Lucas S."/>
            <person name="Han J."/>
            <person name="Lapidus A."/>
            <person name="Bruce D."/>
            <person name="Goodwin L."/>
            <person name="Pitluck S."/>
            <person name="Peters L."/>
            <person name="Kyrpides N."/>
            <person name="Mavromatis K."/>
            <person name="Ivanova N."/>
            <person name="Mikhailova N."/>
            <person name="Chertkov O."/>
            <person name="Detter J.C."/>
            <person name="Tapia R."/>
            <person name="Han C."/>
            <person name="Land M."/>
            <person name="Hauser L."/>
            <person name="Markowitz V."/>
            <person name="Cheng J.-F."/>
            <person name="Hugenholtz P."/>
            <person name="Woyke T."/>
            <person name="Wu D."/>
            <person name="Gronow S."/>
            <person name="Wellnitz S."/>
            <person name="Brambilla E."/>
            <person name="Klenk H.-P."/>
            <person name="Eisen J.A."/>
        </authorList>
    </citation>
    <scope>NUCLEOTIDE SEQUENCE [LARGE SCALE GENOMIC DNA]</scope>
    <source>
        <strain evidence="3">ATCC BAA-1111 / DSM 21527 / NCTC 11395 / H</strain>
    </source>
</reference>
<feature type="domain" description="MnmC-like methyltransferase" evidence="1">
    <location>
        <begin position="108"/>
        <end position="199"/>
    </location>
</feature>
<dbReference type="Gene3D" id="3.40.50.150">
    <property type="entry name" value="Vaccinia Virus protein VP39"/>
    <property type="match status" value="1"/>
</dbReference>
<dbReference type="PATRIC" id="fig|869212.3.peg.1524"/>
<evidence type="ECO:0000259" key="1">
    <source>
        <dbReference type="Pfam" id="PF05430"/>
    </source>
</evidence>
<dbReference type="PANTHER" id="PTHR39963">
    <property type="entry name" value="SLL0983 PROTEIN"/>
    <property type="match status" value="1"/>
</dbReference>
<dbReference type="Pfam" id="PF05430">
    <property type="entry name" value="Methyltransf_30"/>
    <property type="match status" value="1"/>
</dbReference>
<protein>
    <recommendedName>
        <fullName evidence="1">MnmC-like methyltransferase domain-containing protein</fullName>
    </recommendedName>
</protein>
<dbReference type="EMBL" id="CP002959">
    <property type="protein sequence ID" value="AFM12179.1"/>
    <property type="molecule type" value="Genomic_DNA"/>
</dbReference>
<dbReference type="HOGENOM" id="CLU_061971_2_0_12"/>
<evidence type="ECO:0000313" key="3">
    <source>
        <dbReference type="Proteomes" id="UP000006048"/>
    </source>
</evidence>
<dbReference type="RefSeq" id="WP_014802690.1">
    <property type="nucleotide sequence ID" value="NC_018020.1"/>
</dbReference>
<accession>I4B4H2</accession>
<dbReference type="AlphaFoldDB" id="I4B4H2"/>
<dbReference type="InterPro" id="IPR008471">
    <property type="entry name" value="MnmC-like_methylTransf"/>
</dbReference>
<gene>
    <name evidence="2" type="ordered locus">Turpa_1531</name>
</gene>
<dbReference type="GO" id="GO:0004808">
    <property type="term" value="F:tRNA (5-methylaminomethyl-2-thiouridylate)(34)-methyltransferase activity"/>
    <property type="evidence" value="ECO:0007669"/>
    <property type="project" value="InterPro"/>
</dbReference>
<dbReference type="OrthoDB" id="9786494at2"/>
<proteinExistence type="predicted"/>
<dbReference type="InterPro" id="IPR029063">
    <property type="entry name" value="SAM-dependent_MTases_sf"/>
</dbReference>
<sequence>MTQFLSEKYDDIYFSQADPEAEKQFVFIEANRIKDRISAADDFVVAELGFGFGLNYALTRHAARQVQSLHKLHYFSVEEDFPEEASVRALAEKLSICQAEFTTPPQGGEVHHGDVLAFLEKATFAADVWYFDGFAPAKNPAMWSEAVFARAFALTKPLGTFSTYSAAGWVRRNLQNAGFVVEKAAGFGGKREMLLGYKP</sequence>
<dbReference type="PANTHER" id="PTHR39963:SF1">
    <property type="entry name" value="MNMC-LIKE METHYLTRANSFERASE DOMAIN-CONTAINING PROTEIN"/>
    <property type="match status" value="1"/>
</dbReference>
<dbReference type="KEGG" id="tpx:Turpa_1531"/>